<dbReference type="Proteomes" id="UP000298138">
    <property type="component" value="Unassembled WGS sequence"/>
</dbReference>
<dbReference type="InParanoid" id="A0A4S2MJN0"/>
<evidence type="ECO:0000256" key="1">
    <source>
        <dbReference type="SAM" id="MobiDB-lite"/>
    </source>
</evidence>
<feature type="compositionally biased region" description="Low complexity" evidence="1">
    <location>
        <begin position="358"/>
        <end position="403"/>
    </location>
</feature>
<name>A0A4S2MJN0_9PEZI</name>
<protein>
    <submittedName>
        <fullName evidence="2">Uncharacterized protein</fullName>
    </submittedName>
</protein>
<evidence type="ECO:0000313" key="3">
    <source>
        <dbReference type="Proteomes" id="UP000298138"/>
    </source>
</evidence>
<sequence>MSSKPNKQKKSAIDLPTPPASMPAIGLSSSAANSTSNSASNSTPGSPSQRRYTQDQLNAFNMDLATADTRYIADYWESLLQSEESANKSANIINRGAEIVAGALVHSNRYAVIIGDILRRYQALSLDCELSVDEITELVDPTEQGRVVVASYNREAGKKVKVIQKLRTFFDDAGMSDALDYFLDTEQTGTGIYQRLWPLVSNASDVQTAATALKAATATYLRGSRVFRKGDAARPSAQAFELAKRWTKGGLKIPDDALQAWMKVLDHAGRRQRGLTMRGGWILPGNETESDDEEEIEGLPASHREILGLSSAKEKFVTPNMSFGPEEEDSAVRSQTIATRTPAAEGETWPSSPEPDNGISSSPPITTTTPEGETSPSSPEPDNGISSSPPITTTTPRSSHSHINTSLQTTRFYPLYLLFLTYPHSINHYGGQWTHCLRAC</sequence>
<feature type="compositionally biased region" description="Basic residues" evidence="1">
    <location>
        <begin position="1"/>
        <end position="10"/>
    </location>
</feature>
<feature type="region of interest" description="Disordered" evidence="1">
    <location>
        <begin position="1"/>
        <end position="51"/>
    </location>
</feature>
<gene>
    <name evidence="2" type="ORF">EX30DRAFT_208168</name>
</gene>
<organism evidence="2 3">
    <name type="scientific">Ascodesmis nigricans</name>
    <dbReference type="NCBI Taxonomy" id="341454"/>
    <lineage>
        <taxon>Eukaryota</taxon>
        <taxon>Fungi</taxon>
        <taxon>Dikarya</taxon>
        <taxon>Ascomycota</taxon>
        <taxon>Pezizomycotina</taxon>
        <taxon>Pezizomycetes</taxon>
        <taxon>Pezizales</taxon>
        <taxon>Ascodesmidaceae</taxon>
        <taxon>Ascodesmis</taxon>
    </lineage>
</organism>
<feature type="compositionally biased region" description="Acidic residues" evidence="1">
    <location>
        <begin position="288"/>
        <end position="297"/>
    </location>
</feature>
<reference evidence="2 3" key="1">
    <citation type="submission" date="2019-04" db="EMBL/GenBank/DDBJ databases">
        <title>Comparative genomics and transcriptomics to analyze fruiting body development in filamentous ascomycetes.</title>
        <authorList>
            <consortium name="DOE Joint Genome Institute"/>
            <person name="Lutkenhaus R."/>
            <person name="Traeger S."/>
            <person name="Breuer J."/>
            <person name="Kuo A."/>
            <person name="Lipzen A."/>
            <person name="Pangilinan J."/>
            <person name="Dilworth D."/>
            <person name="Sandor L."/>
            <person name="Poggeler S."/>
            <person name="Barry K."/>
            <person name="Grigoriev I.V."/>
            <person name="Nowrousian M."/>
        </authorList>
    </citation>
    <scope>NUCLEOTIDE SEQUENCE [LARGE SCALE GENOMIC DNA]</scope>
    <source>
        <strain evidence="2 3">CBS 389.68</strain>
    </source>
</reference>
<evidence type="ECO:0000313" key="2">
    <source>
        <dbReference type="EMBL" id="TGZ77191.1"/>
    </source>
</evidence>
<dbReference type="EMBL" id="ML220157">
    <property type="protein sequence ID" value="TGZ77191.1"/>
    <property type="molecule type" value="Genomic_DNA"/>
</dbReference>
<feature type="region of interest" description="Disordered" evidence="1">
    <location>
        <begin position="278"/>
        <end position="297"/>
    </location>
</feature>
<feature type="compositionally biased region" description="Low complexity" evidence="1">
    <location>
        <begin position="28"/>
        <end position="48"/>
    </location>
</feature>
<proteinExistence type="predicted"/>
<feature type="region of interest" description="Disordered" evidence="1">
    <location>
        <begin position="318"/>
        <end position="403"/>
    </location>
</feature>
<accession>A0A4S2MJN0</accession>
<dbReference type="AlphaFoldDB" id="A0A4S2MJN0"/>
<keyword evidence="3" id="KW-1185">Reference proteome</keyword>